<keyword evidence="10 16" id="KW-0418">Kinase</keyword>
<keyword evidence="18" id="KW-1185">Reference proteome</keyword>
<dbReference type="AlphaFoldDB" id="A0A7X2TPV3"/>
<comment type="subunit">
    <text evidence="5 16">Homodimer.</text>
</comment>
<gene>
    <name evidence="16" type="primary">coaX</name>
    <name evidence="17" type="ORF">FYJ60_07620</name>
</gene>
<evidence type="ECO:0000256" key="15">
    <source>
        <dbReference type="ARBA" id="ARBA00040883"/>
    </source>
</evidence>
<dbReference type="NCBIfam" id="TIGR00671">
    <property type="entry name" value="baf"/>
    <property type="match status" value="1"/>
</dbReference>
<dbReference type="EMBL" id="VUMV01000004">
    <property type="protein sequence ID" value="MST82181.1"/>
    <property type="molecule type" value="Genomic_DNA"/>
</dbReference>
<evidence type="ECO:0000256" key="7">
    <source>
        <dbReference type="ARBA" id="ARBA00022490"/>
    </source>
</evidence>
<comment type="function">
    <text evidence="16">Catalyzes the phosphorylation of pantothenate (Pan), the first step in CoA biosynthesis.</text>
</comment>
<feature type="binding site" evidence="16">
    <location>
        <position position="185"/>
    </location>
    <ligand>
        <name>substrate</name>
    </ligand>
</feature>
<dbReference type="GO" id="GO:0015937">
    <property type="term" value="P:coenzyme A biosynthetic process"/>
    <property type="evidence" value="ECO:0007669"/>
    <property type="project" value="UniProtKB-UniRule"/>
</dbReference>
<comment type="catalytic activity">
    <reaction evidence="1 16">
        <text>(R)-pantothenate + ATP = (R)-4'-phosphopantothenate + ADP + H(+)</text>
        <dbReference type="Rhea" id="RHEA:16373"/>
        <dbReference type="ChEBI" id="CHEBI:10986"/>
        <dbReference type="ChEBI" id="CHEBI:15378"/>
        <dbReference type="ChEBI" id="CHEBI:29032"/>
        <dbReference type="ChEBI" id="CHEBI:30616"/>
        <dbReference type="ChEBI" id="CHEBI:456216"/>
        <dbReference type="EC" id="2.7.1.33"/>
    </reaction>
</comment>
<evidence type="ECO:0000256" key="14">
    <source>
        <dbReference type="ARBA" id="ARBA00038036"/>
    </source>
</evidence>
<dbReference type="InterPro" id="IPR004619">
    <property type="entry name" value="Type_III_PanK"/>
</dbReference>
<evidence type="ECO:0000256" key="11">
    <source>
        <dbReference type="ARBA" id="ARBA00022840"/>
    </source>
</evidence>
<dbReference type="Gene3D" id="3.30.420.40">
    <property type="match status" value="2"/>
</dbReference>
<evidence type="ECO:0000256" key="16">
    <source>
        <dbReference type="HAMAP-Rule" id="MF_01274"/>
    </source>
</evidence>
<keyword evidence="16" id="KW-0479">Metal-binding</keyword>
<evidence type="ECO:0000256" key="12">
    <source>
        <dbReference type="ARBA" id="ARBA00022958"/>
    </source>
</evidence>
<evidence type="ECO:0000256" key="6">
    <source>
        <dbReference type="ARBA" id="ARBA00012102"/>
    </source>
</evidence>
<dbReference type="GO" id="GO:0046872">
    <property type="term" value="F:metal ion binding"/>
    <property type="evidence" value="ECO:0007669"/>
    <property type="project" value="UniProtKB-KW"/>
</dbReference>
<dbReference type="CDD" id="cd24015">
    <property type="entry name" value="ASKHA_NBD_PanK-III"/>
    <property type="match status" value="1"/>
</dbReference>
<accession>A0A7X2TPV3</accession>
<dbReference type="EC" id="2.7.1.33" evidence="6 16"/>
<keyword evidence="12 16" id="KW-0630">Potassium</keyword>
<evidence type="ECO:0000313" key="17">
    <source>
        <dbReference type="EMBL" id="MST82181.1"/>
    </source>
</evidence>
<evidence type="ECO:0000256" key="5">
    <source>
        <dbReference type="ARBA" id="ARBA00011738"/>
    </source>
</evidence>
<organism evidence="17 18">
    <name type="scientific">Bilifractor porci</name>
    <dbReference type="NCBI Taxonomy" id="2606636"/>
    <lineage>
        <taxon>Bacteria</taxon>
        <taxon>Bacillati</taxon>
        <taxon>Bacillota</taxon>
        <taxon>Clostridia</taxon>
        <taxon>Lachnospirales</taxon>
        <taxon>Lachnospiraceae</taxon>
        <taxon>Bilifractor</taxon>
    </lineage>
</organism>
<evidence type="ECO:0000256" key="13">
    <source>
        <dbReference type="ARBA" id="ARBA00022993"/>
    </source>
</evidence>
<dbReference type="SUPFAM" id="SSF53067">
    <property type="entry name" value="Actin-like ATPase domain"/>
    <property type="match status" value="2"/>
</dbReference>
<comment type="subcellular location">
    <subcellularLocation>
        <location evidence="3 16">Cytoplasm</location>
    </subcellularLocation>
</comment>
<evidence type="ECO:0000313" key="18">
    <source>
        <dbReference type="Proteomes" id="UP000466864"/>
    </source>
</evidence>
<protein>
    <recommendedName>
        <fullName evidence="15 16">Type III pantothenate kinase</fullName>
        <ecNumber evidence="6 16">2.7.1.33</ecNumber>
    </recommendedName>
    <alternativeName>
        <fullName evidence="16">PanK-III</fullName>
    </alternativeName>
    <alternativeName>
        <fullName evidence="16">Pantothenic acid kinase</fullName>
    </alternativeName>
</protein>
<evidence type="ECO:0000256" key="10">
    <source>
        <dbReference type="ARBA" id="ARBA00022777"/>
    </source>
</evidence>
<evidence type="ECO:0000256" key="9">
    <source>
        <dbReference type="ARBA" id="ARBA00022741"/>
    </source>
</evidence>
<keyword evidence="11 16" id="KW-0067">ATP-binding</keyword>
<evidence type="ECO:0000256" key="3">
    <source>
        <dbReference type="ARBA" id="ARBA00004496"/>
    </source>
</evidence>
<keyword evidence="13 16" id="KW-0173">Coenzyme A biosynthesis</keyword>
<comment type="caution">
    <text evidence="16">Lacks conserved residue(s) required for the propagation of feature annotation.</text>
</comment>
<comment type="cofactor">
    <cofactor evidence="16">
        <name>NH4(+)</name>
        <dbReference type="ChEBI" id="CHEBI:28938"/>
    </cofactor>
    <cofactor evidence="16">
        <name>K(+)</name>
        <dbReference type="ChEBI" id="CHEBI:29103"/>
    </cofactor>
    <text evidence="16">A monovalent cation. Ammonium or potassium.</text>
</comment>
<comment type="pathway">
    <text evidence="4 16">Cofactor biosynthesis; coenzyme A biosynthesis; CoA from (R)-pantothenate: step 1/5.</text>
</comment>
<dbReference type="HAMAP" id="MF_01274">
    <property type="entry name" value="Pantothen_kinase_3"/>
    <property type="match status" value="1"/>
</dbReference>
<dbReference type="Proteomes" id="UP000466864">
    <property type="component" value="Unassembled WGS sequence"/>
</dbReference>
<keyword evidence="7 16" id="KW-0963">Cytoplasm</keyword>
<comment type="caution">
    <text evidence="17">The sequence shown here is derived from an EMBL/GenBank/DDBJ whole genome shotgun (WGS) entry which is preliminary data.</text>
</comment>
<dbReference type="PANTHER" id="PTHR34265:SF1">
    <property type="entry name" value="TYPE III PANTOTHENATE KINASE"/>
    <property type="match status" value="1"/>
</dbReference>
<dbReference type="UniPathway" id="UPA00241">
    <property type="reaction ID" value="UER00352"/>
</dbReference>
<feature type="binding site" evidence="16">
    <location>
        <position position="129"/>
    </location>
    <ligand>
        <name>K(+)</name>
        <dbReference type="ChEBI" id="CHEBI:29103"/>
    </ligand>
</feature>
<keyword evidence="8 16" id="KW-0808">Transferase</keyword>
<feature type="binding site" evidence="16">
    <location>
        <position position="132"/>
    </location>
    <ligand>
        <name>ATP</name>
        <dbReference type="ChEBI" id="CHEBI:30616"/>
    </ligand>
</feature>
<feature type="binding site" evidence="16">
    <location>
        <begin position="6"/>
        <end position="13"/>
    </location>
    <ligand>
        <name>ATP</name>
        <dbReference type="ChEBI" id="CHEBI:30616"/>
    </ligand>
</feature>
<dbReference type="PANTHER" id="PTHR34265">
    <property type="entry name" value="TYPE III PANTOTHENATE KINASE"/>
    <property type="match status" value="1"/>
</dbReference>
<evidence type="ECO:0000256" key="1">
    <source>
        <dbReference type="ARBA" id="ARBA00001206"/>
    </source>
</evidence>
<name>A0A7X2TPV3_9FIRM</name>
<keyword evidence="9 16" id="KW-0547">Nucleotide-binding</keyword>
<dbReference type="GO" id="GO:0004594">
    <property type="term" value="F:pantothenate kinase activity"/>
    <property type="evidence" value="ECO:0007669"/>
    <property type="project" value="UniProtKB-UniRule"/>
</dbReference>
<feature type="binding site" evidence="16">
    <location>
        <begin position="107"/>
        <end position="110"/>
    </location>
    <ligand>
        <name>substrate</name>
    </ligand>
</feature>
<dbReference type="RefSeq" id="WP_154458081.1">
    <property type="nucleotide sequence ID" value="NZ_VUMV01000004.1"/>
</dbReference>
<evidence type="ECO:0000256" key="2">
    <source>
        <dbReference type="ARBA" id="ARBA00001958"/>
    </source>
</evidence>
<dbReference type="NCBIfam" id="NF009855">
    <property type="entry name" value="PRK13321.1"/>
    <property type="match status" value="1"/>
</dbReference>
<dbReference type="InterPro" id="IPR043129">
    <property type="entry name" value="ATPase_NBD"/>
</dbReference>
<evidence type="ECO:0000256" key="8">
    <source>
        <dbReference type="ARBA" id="ARBA00022679"/>
    </source>
</evidence>
<comment type="similarity">
    <text evidence="14 16">Belongs to the type III pantothenate kinase family.</text>
</comment>
<evidence type="ECO:0000256" key="4">
    <source>
        <dbReference type="ARBA" id="ARBA00005225"/>
    </source>
</evidence>
<dbReference type="GO" id="GO:0005737">
    <property type="term" value="C:cytoplasm"/>
    <property type="evidence" value="ECO:0007669"/>
    <property type="project" value="UniProtKB-SubCell"/>
</dbReference>
<feature type="active site" description="Proton acceptor" evidence="16">
    <location>
        <position position="109"/>
    </location>
</feature>
<reference evidence="17 18" key="1">
    <citation type="submission" date="2019-08" db="EMBL/GenBank/DDBJ databases">
        <title>In-depth cultivation of the pig gut microbiome towards novel bacterial diversity and tailored functional studies.</title>
        <authorList>
            <person name="Wylensek D."/>
            <person name="Hitch T.C.A."/>
            <person name="Clavel T."/>
        </authorList>
    </citation>
    <scope>NUCLEOTIDE SEQUENCE [LARGE SCALE GENOMIC DNA]</scope>
    <source>
        <strain evidence="17 18">Oil+RF-744-WCA-WT-13</strain>
    </source>
</reference>
<dbReference type="Pfam" id="PF03309">
    <property type="entry name" value="Pan_kinase"/>
    <property type="match status" value="1"/>
</dbReference>
<dbReference type="GO" id="GO:0005524">
    <property type="term" value="F:ATP binding"/>
    <property type="evidence" value="ECO:0007669"/>
    <property type="project" value="UniProtKB-UniRule"/>
</dbReference>
<sequence length="261" mass="28345">MILAIDVGNTKIVFGILDEKNIHFSCRLATDRYKTSDEYLVVLKSLLEVHHVEPSQIEGSILSSVVPALKKTMADAAEALTGKHCMIVGPGLKNGLKIRIDNPAQLGSDRVADAVGALAEYRKPILIFDMGTATTFSVIDKQGEYRGGMIVPGAVIGLDALASMTSQLPQISLTEKPSGLIGTNTVDSMRSGLIYGNAAMLDGMVERVRDELGEMPTVVATGEFSSLIIPYCRQSVRLDQNLLLKGLRIIYLRNRRDGRNE</sequence>
<proteinExistence type="inferred from homology"/>
<comment type="cofactor">
    <cofactor evidence="2">
        <name>K(+)</name>
        <dbReference type="ChEBI" id="CHEBI:29103"/>
    </cofactor>
</comment>